<accession>A0ABS5R2J8</accession>
<keyword evidence="2" id="KW-1185">Reference proteome</keyword>
<comment type="caution">
    <text evidence="1">The sequence shown here is derived from an EMBL/GenBank/DDBJ whole genome shotgun (WGS) entry which is preliminary data.</text>
</comment>
<name>A0ABS5R2J8_9LACO</name>
<evidence type="ECO:0000313" key="1">
    <source>
        <dbReference type="EMBL" id="MBS9339185.1"/>
    </source>
</evidence>
<dbReference type="EMBL" id="JAAMFK010000009">
    <property type="protein sequence ID" value="MBS9339185.1"/>
    <property type="molecule type" value="Genomic_DNA"/>
</dbReference>
<reference evidence="1 2" key="1">
    <citation type="submission" date="2020-02" db="EMBL/GenBank/DDBJ databases">
        <title>Fructobacillus sp. isolated from paper mulberry of Taiwan.</title>
        <authorList>
            <person name="Lin S.-T."/>
        </authorList>
    </citation>
    <scope>NUCLEOTIDE SEQUENCE [LARGE SCALE GENOMIC DNA]</scope>
    <source>
        <strain evidence="1 2">M2-14</strain>
    </source>
</reference>
<dbReference type="RefSeq" id="WP_213809467.1">
    <property type="nucleotide sequence ID" value="NZ_JAAMFK010000009.1"/>
</dbReference>
<sequence length="112" mass="12558">MAKPQWTRTLSQVLGKDTQEITMISEKTGKEYTTDIIPVYGAISTGIVEKTPDGKYRYSVVDNKNNYELSVKVNQKFDVRFGMVLAFNNLRGGSLQNGTGWYAADSVQEVKK</sequence>
<dbReference type="Proteomes" id="UP001519504">
    <property type="component" value="Unassembled WGS sequence"/>
</dbReference>
<gene>
    <name evidence="1" type="ORF">G6R29_06075</name>
</gene>
<evidence type="ECO:0000313" key="2">
    <source>
        <dbReference type="Proteomes" id="UP001519504"/>
    </source>
</evidence>
<organism evidence="1 2">
    <name type="scientific">Fructobacillus broussonetiae</name>
    <dbReference type="NCBI Taxonomy" id="2713173"/>
    <lineage>
        <taxon>Bacteria</taxon>
        <taxon>Bacillati</taxon>
        <taxon>Bacillota</taxon>
        <taxon>Bacilli</taxon>
        <taxon>Lactobacillales</taxon>
        <taxon>Lactobacillaceae</taxon>
        <taxon>Fructobacillus</taxon>
    </lineage>
</organism>
<proteinExistence type="predicted"/>
<protein>
    <submittedName>
        <fullName evidence="1">Uncharacterized protein</fullName>
    </submittedName>
</protein>